<name>A0A4Z2ENX0_9TELE</name>
<proteinExistence type="predicted"/>
<reference evidence="1 2" key="1">
    <citation type="submission" date="2019-03" db="EMBL/GenBank/DDBJ databases">
        <title>First draft genome of Liparis tanakae, snailfish: a comprehensive survey of snailfish specific genes.</title>
        <authorList>
            <person name="Kim W."/>
            <person name="Song I."/>
            <person name="Jeong J.-H."/>
            <person name="Kim D."/>
            <person name="Kim S."/>
            <person name="Ryu S."/>
            <person name="Song J.Y."/>
            <person name="Lee S.K."/>
        </authorList>
    </citation>
    <scope>NUCLEOTIDE SEQUENCE [LARGE SCALE GENOMIC DNA]</scope>
    <source>
        <tissue evidence="1">Muscle</tissue>
    </source>
</reference>
<sequence>MHRVIIRPPCLDNVHAALAVCWKCVVSKQSGDHPDDITHQVHSVARAHGIDSRCHHGVFTLNQRVTVTGGGAFSVRETCPSWRPPAVDLCAPGSITAALRLNEVVLGGG</sequence>
<dbReference type="Proteomes" id="UP000314294">
    <property type="component" value="Unassembled WGS sequence"/>
</dbReference>
<dbReference type="EMBL" id="SRLO01004316">
    <property type="protein sequence ID" value="TNN30596.1"/>
    <property type="molecule type" value="Genomic_DNA"/>
</dbReference>
<accession>A0A4Z2ENX0</accession>
<organism evidence="1 2">
    <name type="scientific">Liparis tanakae</name>
    <name type="common">Tanaka's snailfish</name>
    <dbReference type="NCBI Taxonomy" id="230148"/>
    <lineage>
        <taxon>Eukaryota</taxon>
        <taxon>Metazoa</taxon>
        <taxon>Chordata</taxon>
        <taxon>Craniata</taxon>
        <taxon>Vertebrata</taxon>
        <taxon>Euteleostomi</taxon>
        <taxon>Actinopterygii</taxon>
        <taxon>Neopterygii</taxon>
        <taxon>Teleostei</taxon>
        <taxon>Neoteleostei</taxon>
        <taxon>Acanthomorphata</taxon>
        <taxon>Eupercaria</taxon>
        <taxon>Perciformes</taxon>
        <taxon>Cottioidei</taxon>
        <taxon>Cottales</taxon>
        <taxon>Liparidae</taxon>
        <taxon>Liparis</taxon>
    </lineage>
</organism>
<evidence type="ECO:0000313" key="1">
    <source>
        <dbReference type="EMBL" id="TNN30596.1"/>
    </source>
</evidence>
<evidence type="ECO:0000313" key="2">
    <source>
        <dbReference type="Proteomes" id="UP000314294"/>
    </source>
</evidence>
<dbReference type="AlphaFoldDB" id="A0A4Z2ENX0"/>
<keyword evidence="2" id="KW-1185">Reference proteome</keyword>
<gene>
    <name evidence="1" type="ORF">EYF80_059254</name>
</gene>
<protein>
    <submittedName>
        <fullName evidence="1">Uncharacterized protein</fullName>
    </submittedName>
</protein>
<comment type="caution">
    <text evidence="1">The sequence shown here is derived from an EMBL/GenBank/DDBJ whole genome shotgun (WGS) entry which is preliminary data.</text>
</comment>